<feature type="domain" description="Tc1-like transposase DDE" evidence="1">
    <location>
        <begin position="6"/>
        <end position="99"/>
    </location>
</feature>
<dbReference type="Gene3D" id="3.30.420.10">
    <property type="entry name" value="Ribonuclease H-like superfamily/Ribonuclease H"/>
    <property type="match status" value="1"/>
</dbReference>
<evidence type="ECO:0000313" key="3">
    <source>
        <dbReference type="Proteomes" id="UP000198755"/>
    </source>
</evidence>
<dbReference type="InterPro" id="IPR047655">
    <property type="entry name" value="Transpos_IS630-like"/>
</dbReference>
<dbReference type="Proteomes" id="UP000198755">
    <property type="component" value="Unassembled WGS sequence"/>
</dbReference>
<keyword evidence="2" id="KW-0255">Endonuclease</keyword>
<evidence type="ECO:0000259" key="1">
    <source>
        <dbReference type="Pfam" id="PF13358"/>
    </source>
</evidence>
<dbReference type="InterPro" id="IPR038717">
    <property type="entry name" value="Tc1-like_DDE_dom"/>
</dbReference>
<keyword evidence="2" id="KW-0540">Nuclease</keyword>
<dbReference type="InterPro" id="IPR036397">
    <property type="entry name" value="RNaseH_sf"/>
</dbReference>
<protein>
    <submittedName>
        <fullName evidence="2">DDE superfamily endonuclease</fullName>
    </submittedName>
</protein>
<dbReference type="GO" id="GO:0003676">
    <property type="term" value="F:nucleic acid binding"/>
    <property type="evidence" value="ECO:0007669"/>
    <property type="project" value="InterPro"/>
</dbReference>
<dbReference type="GO" id="GO:0004519">
    <property type="term" value="F:endonuclease activity"/>
    <property type="evidence" value="ECO:0007669"/>
    <property type="project" value="UniProtKB-KW"/>
</dbReference>
<dbReference type="AlphaFoldDB" id="A0A1I4CLS1"/>
<evidence type="ECO:0000313" key="2">
    <source>
        <dbReference type="EMBL" id="SFK81227.1"/>
    </source>
</evidence>
<reference evidence="2 3" key="1">
    <citation type="submission" date="2016-10" db="EMBL/GenBank/DDBJ databases">
        <authorList>
            <person name="de Groot N.N."/>
        </authorList>
    </citation>
    <scope>NUCLEOTIDE SEQUENCE [LARGE SCALE GENOMIC DNA]</scope>
    <source>
        <strain evidence="2 3">NE2</strain>
    </source>
</reference>
<proteinExistence type="predicted"/>
<dbReference type="OrthoDB" id="2375382at2"/>
<dbReference type="EMBL" id="FOSN01000023">
    <property type="protein sequence ID" value="SFK81227.1"/>
    <property type="molecule type" value="Genomic_DNA"/>
</dbReference>
<accession>A0A1I4CLS1</accession>
<keyword evidence="2" id="KW-0378">Hydrolase</keyword>
<organism evidence="2 3">
    <name type="scientific">Methylocapsa palsarum</name>
    <dbReference type="NCBI Taxonomy" id="1612308"/>
    <lineage>
        <taxon>Bacteria</taxon>
        <taxon>Pseudomonadati</taxon>
        <taxon>Pseudomonadota</taxon>
        <taxon>Alphaproteobacteria</taxon>
        <taxon>Hyphomicrobiales</taxon>
        <taxon>Beijerinckiaceae</taxon>
        <taxon>Methylocapsa</taxon>
    </lineage>
</organism>
<keyword evidence="3" id="KW-1185">Reference proteome</keyword>
<sequence>MLKGEDICQYMPQYRHQEFLKFLKFIDRATPKHLDIHCVADNYATHKKQGVKDWLAKRPRFHFHFIPTSSSWLNLVERWFGLITTQLIRRGAFKTVEELERTIRDYIERNNANLKPCVWPKSVSDIIQKVNRGRAALNMPQLQETS</sequence>
<name>A0A1I4CLS1_9HYPH</name>
<dbReference type="Pfam" id="PF13358">
    <property type="entry name" value="DDE_3"/>
    <property type="match status" value="1"/>
</dbReference>
<gene>
    <name evidence="2" type="ORF">SAMN05444581_12331</name>
</gene>
<dbReference type="NCBIfam" id="NF033545">
    <property type="entry name" value="transpos_IS630"/>
    <property type="match status" value="1"/>
</dbReference>